<comment type="similarity">
    <text evidence="2 5">Belongs to the trans-sulfuration enzymes family.</text>
</comment>
<sequence length="81" mass="9084">EFFKRDYTASNGLFSFLLKEGSSKALTAIVENMKHFKIGFSWGGYESLILSVAGIDSIRTATTWDKSKPMIRLHIGLENPD</sequence>
<dbReference type="InterPro" id="IPR000277">
    <property type="entry name" value="Cys/Met-Metab_PyrdxlP-dep_enz"/>
</dbReference>
<comment type="caution">
    <text evidence="6">The sequence shown here is derived from an EMBL/GenBank/DDBJ whole genome shotgun (WGS) entry which is preliminary data.</text>
</comment>
<gene>
    <name evidence="6" type="ORF">V6256_15405</name>
</gene>
<dbReference type="Proteomes" id="UP001369082">
    <property type="component" value="Unassembled WGS sequence"/>
</dbReference>
<feature type="non-terminal residue" evidence="6">
    <location>
        <position position="81"/>
    </location>
</feature>
<keyword evidence="3 5" id="KW-0663">Pyridoxal phosphate</keyword>
<reference evidence="6 7" key="1">
    <citation type="submission" date="2024-02" db="EMBL/GenBank/DDBJ databases">
        <title>Bacteria isolated from the canopy kelp, Nereocystis luetkeana.</title>
        <authorList>
            <person name="Pfister C.A."/>
            <person name="Younker I.T."/>
            <person name="Light S.H."/>
        </authorList>
    </citation>
    <scope>NUCLEOTIDE SEQUENCE [LARGE SCALE GENOMIC DNA]</scope>
    <source>
        <strain evidence="6 7">TI.1.05</strain>
    </source>
</reference>
<protein>
    <submittedName>
        <fullName evidence="6">PLP-dependent transferase</fullName>
    </submittedName>
</protein>
<evidence type="ECO:0000256" key="1">
    <source>
        <dbReference type="ARBA" id="ARBA00001933"/>
    </source>
</evidence>
<keyword evidence="6" id="KW-0808">Transferase</keyword>
<dbReference type="InterPro" id="IPR015424">
    <property type="entry name" value="PyrdxlP-dep_Trfase"/>
</dbReference>
<accession>A0ABU9GUG3</accession>
<comment type="cofactor">
    <cofactor evidence="1 5">
        <name>pyridoxal 5'-phosphate</name>
        <dbReference type="ChEBI" id="CHEBI:597326"/>
    </cofactor>
</comment>
<dbReference type="InterPro" id="IPR006233">
    <property type="entry name" value="Cys_b_lyase_bac"/>
</dbReference>
<dbReference type="InterPro" id="IPR015422">
    <property type="entry name" value="PyrdxlP-dep_Trfase_small"/>
</dbReference>
<evidence type="ECO:0000256" key="4">
    <source>
        <dbReference type="ARBA" id="ARBA00023239"/>
    </source>
</evidence>
<keyword evidence="7" id="KW-1185">Reference proteome</keyword>
<evidence type="ECO:0000313" key="7">
    <source>
        <dbReference type="Proteomes" id="UP001369082"/>
    </source>
</evidence>
<evidence type="ECO:0000313" key="6">
    <source>
        <dbReference type="EMBL" id="MEL0630965.1"/>
    </source>
</evidence>
<dbReference type="EMBL" id="JBAKAZ010000224">
    <property type="protein sequence ID" value="MEL0630965.1"/>
    <property type="molecule type" value="Genomic_DNA"/>
</dbReference>
<proteinExistence type="inferred from homology"/>
<dbReference type="PANTHER" id="PTHR43500">
    <property type="entry name" value="CYSTATHIONINE BETA-LYASE-RELATED"/>
    <property type="match status" value="1"/>
</dbReference>
<evidence type="ECO:0000256" key="2">
    <source>
        <dbReference type="ARBA" id="ARBA00009077"/>
    </source>
</evidence>
<dbReference type="GO" id="GO:0016740">
    <property type="term" value="F:transferase activity"/>
    <property type="evidence" value="ECO:0007669"/>
    <property type="project" value="UniProtKB-KW"/>
</dbReference>
<dbReference type="PANTHER" id="PTHR43500:SF1">
    <property type="entry name" value="CYSTATHIONINE BETA-LYASE-RELATED"/>
    <property type="match status" value="1"/>
</dbReference>
<dbReference type="SUPFAM" id="SSF53383">
    <property type="entry name" value="PLP-dependent transferases"/>
    <property type="match status" value="1"/>
</dbReference>
<organism evidence="6 7">
    <name type="scientific">Psychromonas aquatilis</name>
    <dbReference type="NCBI Taxonomy" id="2005072"/>
    <lineage>
        <taxon>Bacteria</taxon>
        <taxon>Pseudomonadati</taxon>
        <taxon>Pseudomonadota</taxon>
        <taxon>Gammaproteobacteria</taxon>
        <taxon>Alteromonadales</taxon>
        <taxon>Psychromonadaceae</taxon>
        <taxon>Psychromonas</taxon>
    </lineage>
</organism>
<dbReference type="Pfam" id="PF01053">
    <property type="entry name" value="Cys_Met_Meta_PP"/>
    <property type="match status" value="1"/>
</dbReference>
<dbReference type="RefSeq" id="WP_341599129.1">
    <property type="nucleotide sequence ID" value="NZ_JBAKAZ010000224.1"/>
</dbReference>
<dbReference type="Gene3D" id="3.90.1150.10">
    <property type="entry name" value="Aspartate Aminotransferase, domain 1"/>
    <property type="match status" value="1"/>
</dbReference>
<feature type="non-terminal residue" evidence="6">
    <location>
        <position position="1"/>
    </location>
</feature>
<keyword evidence="4" id="KW-0456">Lyase</keyword>
<evidence type="ECO:0000256" key="5">
    <source>
        <dbReference type="RuleBase" id="RU362118"/>
    </source>
</evidence>
<name>A0ABU9GUG3_9GAMM</name>
<evidence type="ECO:0000256" key="3">
    <source>
        <dbReference type="ARBA" id="ARBA00022898"/>
    </source>
</evidence>